<dbReference type="GO" id="GO:0061630">
    <property type="term" value="F:ubiquitin protein ligase activity"/>
    <property type="evidence" value="ECO:0007669"/>
    <property type="project" value="UniProtKB-UniRule"/>
</dbReference>
<dbReference type="EMBL" id="JAIWQS010000006">
    <property type="protein sequence ID" value="KAJ8763042.1"/>
    <property type="molecule type" value="Genomic_DNA"/>
</dbReference>
<dbReference type="GO" id="GO:0016567">
    <property type="term" value="P:protein ubiquitination"/>
    <property type="evidence" value="ECO:0007669"/>
    <property type="project" value="UniProtKB-UniRule"/>
</dbReference>
<organism evidence="7 8">
    <name type="scientific">Erythroxylum novogranatense</name>
    <dbReference type="NCBI Taxonomy" id="1862640"/>
    <lineage>
        <taxon>Eukaryota</taxon>
        <taxon>Viridiplantae</taxon>
        <taxon>Streptophyta</taxon>
        <taxon>Embryophyta</taxon>
        <taxon>Tracheophyta</taxon>
        <taxon>Spermatophyta</taxon>
        <taxon>Magnoliopsida</taxon>
        <taxon>eudicotyledons</taxon>
        <taxon>Gunneridae</taxon>
        <taxon>Pentapetalae</taxon>
        <taxon>rosids</taxon>
        <taxon>fabids</taxon>
        <taxon>Malpighiales</taxon>
        <taxon>Erythroxylaceae</taxon>
        <taxon>Erythroxylum</taxon>
    </lineage>
</organism>
<evidence type="ECO:0000256" key="3">
    <source>
        <dbReference type="ARBA" id="ARBA00022679"/>
    </source>
</evidence>
<comment type="catalytic activity">
    <reaction evidence="1 5">
        <text>S-ubiquitinyl-[E2 ubiquitin-conjugating enzyme]-L-cysteine + [acceptor protein]-L-lysine = [E2 ubiquitin-conjugating enzyme]-L-cysteine + N(6)-ubiquitinyl-[acceptor protein]-L-lysine.</text>
        <dbReference type="EC" id="2.3.2.27"/>
    </reaction>
</comment>
<dbReference type="InterPro" id="IPR016024">
    <property type="entry name" value="ARM-type_fold"/>
</dbReference>
<dbReference type="EC" id="2.3.2.27" evidence="5"/>
<keyword evidence="4 5" id="KW-0833">Ubl conjugation pathway</keyword>
<dbReference type="InterPro" id="IPR058678">
    <property type="entry name" value="ARM_PUB"/>
</dbReference>
<feature type="domain" description="U-box" evidence="6">
    <location>
        <begin position="35"/>
        <end position="109"/>
    </location>
</feature>
<evidence type="ECO:0000256" key="5">
    <source>
        <dbReference type="RuleBase" id="RU369093"/>
    </source>
</evidence>
<reference evidence="7 8" key="1">
    <citation type="submission" date="2021-09" db="EMBL/GenBank/DDBJ databases">
        <title>Genomic insights and catalytic innovation underlie evolution of tropane alkaloids biosynthesis.</title>
        <authorList>
            <person name="Wang Y.-J."/>
            <person name="Tian T."/>
            <person name="Huang J.-P."/>
            <person name="Huang S.-X."/>
        </authorList>
    </citation>
    <scope>NUCLEOTIDE SEQUENCE [LARGE SCALE GENOMIC DNA]</scope>
    <source>
        <strain evidence="7">KIB-2018</strain>
        <tissue evidence="7">Leaf</tissue>
    </source>
</reference>
<dbReference type="InterPro" id="IPR011989">
    <property type="entry name" value="ARM-like"/>
</dbReference>
<dbReference type="FunFam" id="3.30.40.10:FF:000437">
    <property type="entry name" value="RING-type E3 ubiquitin transferase"/>
    <property type="match status" value="1"/>
</dbReference>
<dbReference type="CDD" id="cd16664">
    <property type="entry name" value="RING-Ubox_PUB"/>
    <property type="match status" value="1"/>
</dbReference>
<evidence type="ECO:0000256" key="4">
    <source>
        <dbReference type="ARBA" id="ARBA00022786"/>
    </source>
</evidence>
<evidence type="ECO:0000256" key="1">
    <source>
        <dbReference type="ARBA" id="ARBA00000900"/>
    </source>
</evidence>
<gene>
    <name evidence="7" type="ORF">K2173_023247</name>
</gene>
<dbReference type="PROSITE" id="PS51698">
    <property type="entry name" value="U_BOX"/>
    <property type="match status" value="1"/>
</dbReference>
<comment type="function">
    <text evidence="5">Functions as an E3 ubiquitin ligase.</text>
</comment>
<dbReference type="AlphaFoldDB" id="A0AAV8T8D0"/>
<evidence type="ECO:0000256" key="2">
    <source>
        <dbReference type="ARBA" id="ARBA00004906"/>
    </source>
</evidence>
<evidence type="ECO:0000313" key="8">
    <source>
        <dbReference type="Proteomes" id="UP001159364"/>
    </source>
</evidence>
<comment type="caution">
    <text evidence="7">The sequence shown here is derived from an EMBL/GenBank/DDBJ whole genome shotgun (WGS) entry which is preliminary data.</text>
</comment>
<dbReference type="InterPro" id="IPR003613">
    <property type="entry name" value="Ubox_domain"/>
</dbReference>
<keyword evidence="3 5" id="KW-0808">Transferase</keyword>
<dbReference type="PANTHER" id="PTHR22849">
    <property type="entry name" value="WDSAM1 PROTEIN"/>
    <property type="match status" value="1"/>
</dbReference>
<dbReference type="SUPFAM" id="SSF48371">
    <property type="entry name" value="ARM repeat"/>
    <property type="match status" value="1"/>
</dbReference>
<dbReference type="PANTHER" id="PTHR22849:SF61">
    <property type="entry name" value="U-BOX DOMAIN-CONTAINING PROTEIN 21"/>
    <property type="match status" value="1"/>
</dbReference>
<proteinExistence type="predicted"/>
<dbReference type="SMART" id="SM00504">
    <property type="entry name" value="Ubox"/>
    <property type="match status" value="1"/>
</dbReference>
<dbReference type="Proteomes" id="UP001159364">
    <property type="component" value="Linkage Group LG06"/>
</dbReference>
<dbReference type="InterPro" id="IPR013083">
    <property type="entry name" value="Znf_RING/FYVE/PHD"/>
</dbReference>
<evidence type="ECO:0000313" key="7">
    <source>
        <dbReference type="EMBL" id="KAJ8763042.1"/>
    </source>
</evidence>
<protein>
    <recommendedName>
        <fullName evidence="5 6">U-box domain-containing protein</fullName>
        <ecNumber evidence="5">2.3.2.27</ecNumber>
    </recommendedName>
    <alternativeName>
        <fullName evidence="5">RING-type E3 ubiquitin transferase PUB</fullName>
    </alternativeName>
</protein>
<dbReference type="InterPro" id="IPR045210">
    <property type="entry name" value="RING-Ubox_PUB"/>
</dbReference>
<dbReference type="Pfam" id="PF04564">
    <property type="entry name" value="U-box"/>
    <property type="match status" value="1"/>
</dbReference>
<dbReference type="InterPro" id="IPR045185">
    <property type="entry name" value="PUB22/23/24-like"/>
</dbReference>
<dbReference type="Pfam" id="PF25598">
    <property type="entry name" value="ARM_PUB"/>
    <property type="match status" value="1"/>
</dbReference>
<dbReference type="SUPFAM" id="SSF57850">
    <property type="entry name" value="RING/U-box"/>
    <property type="match status" value="1"/>
</dbReference>
<evidence type="ECO:0000259" key="6">
    <source>
        <dbReference type="PROSITE" id="PS51698"/>
    </source>
</evidence>
<sequence length="445" mass="50306">MYLSWRRRARNVLRSNNIEYKELYTGSISSGMEIVIPTHFRCPISLELMKDPVTLSTGITYDRESIEKWIDLGNQTCPVTNMVLRNFDQIPNHSLRRMIQDWCSENRSHGIERIPTPRVPVTPYEVSSTCKKIMEATQQRDENKCLQLVEKIKTLGNESERNKRCFRENGGACALSACFESFASEKHVELLKEILSVLTWMIPQGVEGQSKLGSMKCLSTIVWLLKSRADLSTRQNTVLAIKRLLALDQSYVLVLTKIEGFFQALISLIKEPISPSATKASLQIIFYTISEPEIGEKATKTFVELGLVSGLVEILVDSDKGICEKALCVLEQICNSSKGREGAFENDLILPLLVKKILRVSFLTSELSVSIIWKLCKNDEEHENNVAIAALESGGFQKLLVLLQVGCSDKTKDKVKDLLKLLNLYRVKFHFVDPCKDFKYLKGSS</sequence>
<keyword evidence="8" id="KW-1185">Reference proteome</keyword>
<dbReference type="Gene3D" id="3.30.40.10">
    <property type="entry name" value="Zinc/RING finger domain, C3HC4 (zinc finger)"/>
    <property type="match status" value="1"/>
</dbReference>
<dbReference type="Gene3D" id="1.25.10.10">
    <property type="entry name" value="Leucine-rich Repeat Variant"/>
    <property type="match status" value="1"/>
</dbReference>
<dbReference type="GO" id="GO:0006952">
    <property type="term" value="P:defense response"/>
    <property type="evidence" value="ECO:0007669"/>
    <property type="project" value="UniProtKB-ARBA"/>
</dbReference>
<name>A0AAV8T8D0_9ROSI</name>
<comment type="pathway">
    <text evidence="2 5">Protein modification; protein ubiquitination.</text>
</comment>
<accession>A0AAV8T8D0</accession>